<reference evidence="1 2" key="1">
    <citation type="submission" date="2022-07" db="EMBL/GenBank/DDBJ databases">
        <title>Fecal culturing of patients with breast cancer.</title>
        <authorList>
            <person name="Teng N.M.Y."/>
            <person name="Kiu R."/>
            <person name="Evans R."/>
            <person name="Baker D.J."/>
            <person name="Zenner C."/>
            <person name="Robinson S.D."/>
            <person name="Hall L.J."/>
        </authorList>
    </citation>
    <scope>NUCLEOTIDE SEQUENCE [LARGE SCALE GENOMIC DNA]</scope>
    <source>
        <strain evidence="1 2">LH1063</strain>
    </source>
</reference>
<comment type="caution">
    <text evidence="1">The sequence shown here is derived from an EMBL/GenBank/DDBJ whole genome shotgun (WGS) entry which is preliminary data.</text>
</comment>
<protein>
    <submittedName>
        <fullName evidence="1">DUF4374 domain-containing protein</fullName>
    </submittedName>
</protein>
<name>A0ABT1MME3_9BACT</name>
<accession>A0ABT1MME3</accession>
<dbReference type="Pfam" id="PF14298">
    <property type="entry name" value="DUF4374"/>
    <property type="match status" value="1"/>
</dbReference>
<proteinExistence type="predicted"/>
<dbReference type="InterPro" id="IPR025401">
    <property type="entry name" value="DUF4374"/>
</dbReference>
<evidence type="ECO:0000313" key="2">
    <source>
        <dbReference type="Proteomes" id="UP001205603"/>
    </source>
</evidence>
<keyword evidence="2" id="KW-1185">Reference proteome</keyword>
<dbReference type="Proteomes" id="UP001205603">
    <property type="component" value="Unassembled WGS sequence"/>
</dbReference>
<dbReference type="PROSITE" id="PS51257">
    <property type="entry name" value="PROKAR_LIPOPROTEIN"/>
    <property type="match status" value="1"/>
</dbReference>
<gene>
    <name evidence="1" type="ORF">NMU02_12560</name>
</gene>
<organism evidence="1 2">
    <name type="scientific">Coprobacter tertius</name>
    <dbReference type="NCBI Taxonomy" id="2944915"/>
    <lineage>
        <taxon>Bacteria</taxon>
        <taxon>Pseudomonadati</taxon>
        <taxon>Bacteroidota</taxon>
        <taxon>Bacteroidia</taxon>
        <taxon>Bacteroidales</taxon>
        <taxon>Barnesiellaceae</taxon>
        <taxon>Coprobacter</taxon>
    </lineage>
</organism>
<dbReference type="EMBL" id="JANDHW010000016">
    <property type="protein sequence ID" value="MCP9612923.1"/>
    <property type="molecule type" value="Genomic_DNA"/>
</dbReference>
<evidence type="ECO:0000313" key="1">
    <source>
        <dbReference type="EMBL" id="MCP9612923.1"/>
    </source>
</evidence>
<sequence length="410" mass="44476">MNNMNKLFSIIMAGYLAVSLVSCEDKEGSGGKEIANAPYVLSLGITSNGNTAYYVVTTDDLMKGTISAANNNGLEQNGYRDYEQGGQTIYSIGGLGVTNVIGIVRGPDGFLHEKGDFVFNNTLNAFTSVDGNQMVGIEVPGNKQSGDKLTFYTVDNNSVAITKTVNTTPVFPMDQNEWPSISGMCYSDGNIYVTYFPMSPVTYETAYMDTAFVAVYSYPEMTFKTLMKDRRIGPAGSWNAFNGIFKVESGDMYVMGNSAIANGFSQSGTTHAGFIRIPKGETMFDGYHFDFEAATNGLKPAHIKYVGNGIVFAEVSTVNPQTAADRWLDRDLKCCIIDLNNKTVTDVEGIPVHNGNGGRRFSVLVDGGYVYCPVTTSEGTYIYRVDPSTAKAERGAKIATTFVAGFFRLN</sequence>